<dbReference type="SMART" id="SM00460">
    <property type="entry name" value="TGc"/>
    <property type="match status" value="1"/>
</dbReference>
<feature type="binding site" evidence="8">
    <location>
        <position position="328"/>
    </location>
    <ligand>
        <name>Ca(2+)</name>
        <dbReference type="ChEBI" id="CHEBI:29108"/>
    </ligand>
</feature>
<dbReference type="InterPro" id="IPR038765">
    <property type="entry name" value="Papain-like_cys_pep_sf"/>
</dbReference>
<feature type="domain" description="Transglutaminase-like" evidence="9">
    <location>
        <begin position="197"/>
        <end position="291"/>
    </location>
</feature>
<dbReference type="PANTHER" id="PTHR11590">
    <property type="entry name" value="PROTEIN-GLUTAMINE GAMMA-GLUTAMYLTRANSFERASE"/>
    <property type="match status" value="1"/>
</dbReference>
<keyword evidence="11" id="KW-1185">Reference proteome</keyword>
<evidence type="ECO:0000313" key="11">
    <source>
        <dbReference type="Proteomes" id="UP001152795"/>
    </source>
</evidence>
<dbReference type="Gene3D" id="3.90.260.10">
    <property type="entry name" value="Transglutaminase-like"/>
    <property type="match status" value="1"/>
</dbReference>
<reference evidence="10" key="1">
    <citation type="submission" date="2020-04" db="EMBL/GenBank/DDBJ databases">
        <authorList>
            <person name="Alioto T."/>
            <person name="Alioto T."/>
            <person name="Gomez Garrido J."/>
        </authorList>
    </citation>
    <scope>NUCLEOTIDE SEQUENCE</scope>
    <source>
        <strain evidence="10">A484AB</strain>
    </source>
</reference>
<dbReference type="GO" id="GO:0046872">
    <property type="term" value="F:metal ion binding"/>
    <property type="evidence" value="ECO:0007669"/>
    <property type="project" value="UniProtKB-KW"/>
</dbReference>
<dbReference type="InterPro" id="IPR008958">
    <property type="entry name" value="Transglutaminase_C"/>
</dbReference>
<dbReference type="Gene3D" id="2.60.40.10">
    <property type="entry name" value="Immunoglobulins"/>
    <property type="match status" value="3"/>
</dbReference>
<dbReference type="EC" id="2.3.2.13" evidence="6"/>
<proteinExistence type="inferred from homology"/>
<sequence length="638" mass="72541">MATKRGMKTHSWDTKIVKKDGNEMTRNFQIQIPVLAAVGRYTIEVVLPKNSTHPLKQSGQIIVLFNAWNKDDEVYLAEEDLRNEYVLNDDGVVYAGWSRRLRGPNPARWNFGQFEPNILDCVLYLLENDRRIKKKPLKSLYMRSSAVWVSRILSAMINSQDDDGVLVGNWSGKYEDGNSPTFWNGSVKILQEYYDKKEPVKYGQCWVFSGVLTTALRAIGIPARSVTTYDSAHDTDNTMTIDKFIDEEGESVEDLNSDSIWNFHVWNDIWTKRDDLPGNKYDGWQAVDATPQEESSQRYQMGPAPLTAVKDGEVYAGFDAGFVFSEVNADVVTWVVKKDKNDEYIIQKTAKQLKNRVGSYISTKMVGGSQREDVTHLYKYDEGTREERKAFETAFSFGQGAKDWAGHLNVEEEGEDLVLELSTKEEDLRVGKPITCVMNVKNKSKESVTVNLTGVISSIRYTGDVWSLVKKEKFENVEIGGGRTVVKEIKLEPDEYIENLTDLNCLKFISIAKVLENKKFYVDETKFQLFNQDSIQIKFNKSPLQVGEETEVEVSFTNPLPIRLSYIKISIEGAGLAYLDTKTYRKSLHYDKTQTAKFKFTPRKPGKRTLLVDVDTTQVKDFKAAADVEVLPLKDSGI</sequence>
<dbReference type="InterPro" id="IPR050779">
    <property type="entry name" value="Transglutaminase"/>
</dbReference>
<dbReference type="PANTHER" id="PTHR11590:SF81">
    <property type="entry name" value="PROTEIN-GLUTAMINE GAMMA-GLUTAMYLTRANSFERASE K-LIKE ISOFORM X4"/>
    <property type="match status" value="1"/>
</dbReference>
<dbReference type="EMBL" id="CACRXK020009553">
    <property type="protein sequence ID" value="CAB4017454.1"/>
    <property type="molecule type" value="Genomic_DNA"/>
</dbReference>
<evidence type="ECO:0000256" key="5">
    <source>
        <dbReference type="ARBA" id="ARBA00023315"/>
    </source>
</evidence>
<gene>
    <name evidence="10" type="ORF">PACLA_8A036815</name>
</gene>
<feature type="binding site" evidence="8">
    <location>
        <position position="387"/>
    </location>
    <ligand>
        <name>Ca(2+)</name>
        <dbReference type="ChEBI" id="CHEBI:29108"/>
    </ligand>
</feature>
<dbReference type="Pfam" id="PF01841">
    <property type="entry name" value="Transglut_core"/>
    <property type="match status" value="1"/>
</dbReference>
<comment type="cofactor">
    <cofactor evidence="8">
        <name>Ca(2+)</name>
        <dbReference type="ChEBI" id="CHEBI:29108"/>
    </cofactor>
    <text evidence="8">Binds 1 Ca(2+) ion per subunit.</text>
</comment>
<dbReference type="OrthoDB" id="437511at2759"/>
<comment type="similarity">
    <text evidence="1">Belongs to the transglutaminase superfamily. Transglutaminase family.</text>
</comment>
<dbReference type="AlphaFoldDB" id="A0A6S7IET7"/>
<dbReference type="PIRSF" id="PIRSF000459">
    <property type="entry name" value="TGM_EBP42"/>
    <property type="match status" value="1"/>
</dbReference>
<evidence type="ECO:0000313" key="10">
    <source>
        <dbReference type="EMBL" id="CAB4017454.1"/>
    </source>
</evidence>
<dbReference type="GO" id="GO:0003810">
    <property type="term" value="F:protein-glutamine gamma-glutamyltransferase activity"/>
    <property type="evidence" value="ECO:0007669"/>
    <property type="project" value="UniProtKB-EC"/>
</dbReference>
<evidence type="ECO:0000256" key="8">
    <source>
        <dbReference type="PIRSR" id="PIRSR000459-2"/>
    </source>
</evidence>
<organism evidence="10 11">
    <name type="scientific">Paramuricea clavata</name>
    <name type="common">Red gorgonian</name>
    <name type="synonym">Violescent sea-whip</name>
    <dbReference type="NCBI Taxonomy" id="317549"/>
    <lineage>
        <taxon>Eukaryota</taxon>
        <taxon>Metazoa</taxon>
        <taxon>Cnidaria</taxon>
        <taxon>Anthozoa</taxon>
        <taxon>Octocorallia</taxon>
        <taxon>Malacalcyonacea</taxon>
        <taxon>Plexauridae</taxon>
        <taxon>Paramuricea</taxon>
    </lineage>
</organism>
<dbReference type="Pfam" id="PF00927">
    <property type="entry name" value="Transglut_C"/>
    <property type="match status" value="2"/>
</dbReference>
<evidence type="ECO:0000256" key="3">
    <source>
        <dbReference type="ARBA" id="ARBA00022723"/>
    </source>
</evidence>
<evidence type="ECO:0000256" key="7">
    <source>
        <dbReference type="PIRSR" id="PIRSR000459-1"/>
    </source>
</evidence>
<dbReference type="FunFam" id="3.90.260.10:FF:000001">
    <property type="entry name" value="Protein-glutamine gamma-glutamyltransferase 2"/>
    <property type="match status" value="1"/>
</dbReference>
<dbReference type="InterPro" id="IPR036985">
    <property type="entry name" value="Transglutaminase-like_sf"/>
</dbReference>
<keyword evidence="4 8" id="KW-0106">Calcium</keyword>
<protein>
    <recommendedName>
        <fullName evidence="6">protein-glutamine gamma-glutamyltransferase</fullName>
        <ecNumber evidence="6">2.3.2.13</ecNumber>
    </recommendedName>
</protein>
<feature type="active site" evidence="7">
    <location>
        <position position="205"/>
    </location>
</feature>
<evidence type="ECO:0000256" key="4">
    <source>
        <dbReference type="ARBA" id="ARBA00022837"/>
    </source>
</evidence>
<dbReference type="SUPFAM" id="SSF54001">
    <property type="entry name" value="Cysteine proteinases"/>
    <property type="match status" value="1"/>
</dbReference>
<feature type="binding site" evidence="8">
    <location>
        <position position="382"/>
    </location>
    <ligand>
        <name>Ca(2+)</name>
        <dbReference type="ChEBI" id="CHEBI:29108"/>
    </ligand>
</feature>
<dbReference type="InterPro" id="IPR036238">
    <property type="entry name" value="Transglutaminase_C_sf"/>
</dbReference>
<evidence type="ECO:0000259" key="9">
    <source>
        <dbReference type="SMART" id="SM00460"/>
    </source>
</evidence>
<comment type="caution">
    <text evidence="10">The sequence shown here is derived from an EMBL/GenBank/DDBJ whole genome shotgun (WGS) entry which is preliminary data.</text>
</comment>
<feature type="binding site" evidence="8">
    <location>
        <position position="330"/>
    </location>
    <ligand>
        <name>Ca(2+)</name>
        <dbReference type="ChEBI" id="CHEBI:29108"/>
    </ligand>
</feature>
<evidence type="ECO:0000256" key="2">
    <source>
        <dbReference type="ARBA" id="ARBA00022679"/>
    </source>
</evidence>
<evidence type="ECO:0000256" key="6">
    <source>
        <dbReference type="ARBA" id="ARBA00024222"/>
    </source>
</evidence>
<feature type="active site" evidence="7">
    <location>
        <position position="288"/>
    </location>
</feature>
<accession>A0A6S7IET7</accession>
<dbReference type="SUPFAM" id="SSF49309">
    <property type="entry name" value="Transglutaminase, two C-terminal domains"/>
    <property type="match status" value="2"/>
</dbReference>
<keyword evidence="2" id="KW-0808">Transferase</keyword>
<dbReference type="InterPro" id="IPR013783">
    <property type="entry name" value="Ig-like_fold"/>
</dbReference>
<name>A0A6S7IET7_PARCT</name>
<dbReference type="InterPro" id="IPR002931">
    <property type="entry name" value="Transglutaminase-like"/>
</dbReference>
<dbReference type="SUPFAM" id="SSF81296">
    <property type="entry name" value="E set domains"/>
    <property type="match status" value="1"/>
</dbReference>
<keyword evidence="5" id="KW-0012">Acyltransferase</keyword>
<keyword evidence="3 8" id="KW-0479">Metal-binding</keyword>
<evidence type="ECO:0000256" key="1">
    <source>
        <dbReference type="ARBA" id="ARBA00005968"/>
    </source>
</evidence>
<dbReference type="InterPro" id="IPR023608">
    <property type="entry name" value="Transglutaminase_animal"/>
</dbReference>
<dbReference type="Proteomes" id="UP001152795">
    <property type="component" value="Unassembled WGS sequence"/>
</dbReference>
<dbReference type="InterPro" id="IPR014756">
    <property type="entry name" value="Ig_E-set"/>
</dbReference>
<feature type="active site" evidence="7">
    <location>
        <position position="264"/>
    </location>
</feature>